<keyword evidence="2" id="KW-1185">Reference proteome</keyword>
<organism evidence="1 2">
    <name type="scientific">Granulicella arctica</name>
    <dbReference type="NCBI Taxonomy" id="940613"/>
    <lineage>
        <taxon>Bacteria</taxon>
        <taxon>Pseudomonadati</taxon>
        <taxon>Acidobacteriota</taxon>
        <taxon>Terriglobia</taxon>
        <taxon>Terriglobales</taxon>
        <taxon>Acidobacteriaceae</taxon>
        <taxon>Granulicella</taxon>
    </lineage>
</organism>
<name>A0A7Y9TEU6_9BACT</name>
<dbReference type="AlphaFoldDB" id="A0A7Y9TEU6"/>
<gene>
    <name evidence="1" type="ORF">HDF17_000343</name>
</gene>
<comment type="caution">
    <text evidence="1">The sequence shown here is derived from an EMBL/GenBank/DDBJ whole genome shotgun (WGS) entry which is preliminary data.</text>
</comment>
<evidence type="ECO:0000313" key="1">
    <source>
        <dbReference type="EMBL" id="NYF78056.1"/>
    </source>
</evidence>
<dbReference type="EMBL" id="JACCCW010000001">
    <property type="protein sequence ID" value="NYF78056.1"/>
    <property type="molecule type" value="Genomic_DNA"/>
</dbReference>
<sequence length="109" mass="11740">MGDALSSVESYYFSLQSQLDLLLAACTTQQQRDALMSQYVAARQNYWSCINKMFHNDDPAVIALVTQLKAAEALVKQSVAQMGDISKVIDGITKAVAIGVQIAAKAATL</sequence>
<protein>
    <submittedName>
        <fullName evidence="1">Uncharacterized protein</fullName>
    </submittedName>
</protein>
<proteinExistence type="predicted"/>
<dbReference type="Proteomes" id="UP000589520">
    <property type="component" value="Unassembled WGS sequence"/>
</dbReference>
<evidence type="ECO:0000313" key="2">
    <source>
        <dbReference type="Proteomes" id="UP000589520"/>
    </source>
</evidence>
<accession>A0A7Y9TEU6</accession>
<dbReference type="RefSeq" id="WP_179487159.1">
    <property type="nucleotide sequence ID" value="NZ_JACCCW010000001.1"/>
</dbReference>
<reference evidence="1 2" key="1">
    <citation type="submission" date="2020-07" db="EMBL/GenBank/DDBJ databases">
        <title>Genomic Encyclopedia of Type Strains, Phase IV (KMG-V): Genome sequencing to study the core and pangenomes of soil and plant-associated prokaryotes.</title>
        <authorList>
            <person name="Whitman W."/>
        </authorList>
    </citation>
    <scope>NUCLEOTIDE SEQUENCE [LARGE SCALE GENOMIC DNA]</scope>
    <source>
        <strain evidence="1 2">X4EP2</strain>
    </source>
</reference>